<dbReference type="Proteomes" id="UP000254631">
    <property type="component" value="Unassembled WGS sequence"/>
</dbReference>
<reference evidence="3 4" key="1">
    <citation type="submission" date="2018-06" db="EMBL/GenBank/DDBJ databases">
        <authorList>
            <consortium name="Pathogen Informatics"/>
            <person name="Doyle S."/>
        </authorList>
    </citation>
    <scope>NUCLEOTIDE SEQUENCE [LARGE SCALE GENOMIC DNA]</scope>
    <source>
        <strain evidence="3 4">NCTC12000</strain>
    </source>
</reference>
<feature type="region of interest" description="Disordered" evidence="1">
    <location>
        <begin position="35"/>
        <end position="59"/>
    </location>
</feature>
<proteinExistence type="predicted"/>
<gene>
    <name evidence="3" type="ORF">NCTC12000_02480</name>
    <name evidence="2" type="ORF">O6C86_14725</name>
</gene>
<evidence type="ECO:0000313" key="2">
    <source>
        <dbReference type="EMBL" id="MCZ4720458.1"/>
    </source>
</evidence>
<sequence>MTHVVQYVAIHVGGKTQQDFRKSLFSLLDMSPFEDRESKLNPLPANFPKRDNLEEEEDG</sequence>
<evidence type="ECO:0000256" key="1">
    <source>
        <dbReference type="SAM" id="MobiDB-lite"/>
    </source>
</evidence>
<dbReference type="AlphaFoldDB" id="A0A378KA19"/>
<protein>
    <submittedName>
        <fullName evidence="3">Uncharacterized protein</fullName>
    </submittedName>
</protein>
<evidence type="ECO:0000313" key="4">
    <source>
        <dbReference type="Proteomes" id="UP000254631"/>
    </source>
</evidence>
<dbReference type="EMBL" id="UGOL01000001">
    <property type="protein sequence ID" value="STX80465.1"/>
    <property type="molecule type" value="Genomic_DNA"/>
</dbReference>
<accession>A0A378KA19</accession>
<reference evidence="2" key="2">
    <citation type="submission" date="2022-12" db="EMBL/GenBank/DDBJ databases">
        <title>Comparative genomics of Legionella pneumophila isolates from the West Bank and Germany support molecular epidemiology of Legionnaires disease.</title>
        <authorList>
            <person name="Zayed A.R."/>
            <person name="Bitar D.M."/>
            <person name="Steinert M."/>
            <person name="Lueck C."/>
            <person name="Brettar I."/>
            <person name="Hoefle M.G."/>
            <person name="Bunk B."/>
        </authorList>
    </citation>
    <scope>NUCLEOTIDE SEQUENCE</scope>
    <source>
        <strain evidence="2">H23</strain>
    </source>
</reference>
<dbReference type="RefSeq" id="WP_027219252.1">
    <property type="nucleotide sequence ID" value="NZ_CCZE01000001.1"/>
</dbReference>
<organism evidence="3 4">
    <name type="scientific">Legionella pneumophila</name>
    <dbReference type="NCBI Taxonomy" id="446"/>
    <lineage>
        <taxon>Bacteria</taxon>
        <taxon>Pseudomonadati</taxon>
        <taxon>Pseudomonadota</taxon>
        <taxon>Gammaproteobacteria</taxon>
        <taxon>Legionellales</taxon>
        <taxon>Legionellaceae</taxon>
        <taxon>Legionella</taxon>
    </lineage>
</organism>
<name>A0A378KA19_LEGPN</name>
<evidence type="ECO:0000313" key="3">
    <source>
        <dbReference type="EMBL" id="STX80465.1"/>
    </source>
</evidence>
<dbReference type="Proteomes" id="UP001071279">
    <property type="component" value="Unassembled WGS sequence"/>
</dbReference>
<dbReference type="EMBL" id="JAPXIC010000095">
    <property type="protein sequence ID" value="MCZ4720458.1"/>
    <property type="molecule type" value="Genomic_DNA"/>
</dbReference>